<feature type="transmembrane region" description="Helical" evidence="6">
    <location>
        <begin position="342"/>
        <end position="363"/>
    </location>
</feature>
<feature type="transmembrane region" description="Helical" evidence="6">
    <location>
        <begin position="276"/>
        <end position="298"/>
    </location>
</feature>
<evidence type="ECO:0000256" key="5">
    <source>
        <dbReference type="ARBA" id="ARBA00023136"/>
    </source>
</evidence>
<feature type="transmembrane region" description="Helical" evidence="6">
    <location>
        <begin position="210"/>
        <end position="230"/>
    </location>
</feature>
<dbReference type="PANTHER" id="PTHR43791">
    <property type="entry name" value="PERMEASE-RELATED"/>
    <property type="match status" value="1"/>
</dbReference>
<comment type="caution">
    <text evidence="7">The sequence shown here is derived from an EMBL/GenBank/DDBJ whole genome shotgun (WGS) entry which is preliminary data.</text>
</comment>
<organism evidence="7 8">
    <name type="scientific">Phialemonium atrogriseum</name>
    <dbReference type="NCBI Taxonomy" id="1093897"/>
    <lineage>
        <taxon>Eukaryota</taxon>
        <taxon>Fungi</taxon>
        <taxon>Dikarya</taxon>
        <taxon>Ascomycota</taxon>
        <taxon>Pezizomycotina</taxon>
        <taxon>Sordariomycetes</taxon>
        <taxon>Sordariomycetidae</taxon>
        <taxon>Cephalothecales</taxon>
        <taxon>Cephalothecaceae</taxon>
        <taxon>Phialemonium</taxon>
    </lineage>
</organism>
<keyword evidence="8" id="KW-1185">Reference proteome</keyword>
<sequence>MDDEKEHVAGIVEKIEREQDDPKVDFDAAAAASTAREDRLVRRIDFRVLPTLGIIFAVSIIDRINIGSAKVLGMSEDLALTGNRYNVCLLLFFPAYFLAELPSNYLLVKFSPAIWLTFLMFSWGAVITGMGFIAHEWRALAFLRFLLGAFEGGVLPAAVYIISSWYCRYEIHRRIGWTYSVGVLSSAFSGLLAYGLGLMGGIRNMKGWRWIYAVEGGATMAIAVVCFFFLPPFPEKARFLKADDKELYLARLDRDRGNHATEPITRKVLKETFCDWTTWVTWLLFSFTNSSTYALAFFVPSILNGMGYTGLKASLYSAWPYFPAIGVLWLGSYISDKIRMRIPIIIVQSVIMIVGFILLRAQYSNEVRYLGVFLATIGCQCNVPAQLSLAQTNAVGSARRSIMAVVTIWGGACGGIIGSLIFRTQDAPQYAPGLYTSIAMTACVIVGMTGLGSYYHISNKRADEGILIHGTEGYRYSL</sequence>
<feature type="transmembrane region" description="Helical" evidence="6">
    <location>
        <begin position="369"/>
        <end position="390"/>
    </location>
</feature>
<feature type="transmembrane region" description="Helical" evidence="6">
    <location>
        <begin position="46"/>
        <end position="64"/>
    </location>
</feature>
<feature type="transmembrane region" description="Helical" evidence="6">
    <location>
        <begin position="113"/>
        <end position="135"/>
    </location>
</feature>
<evidence type="ECO:0000256" key="2">
    <source>
        <dbReference type="ARBA" id="ARBA00022448"/>
    </source>
</evidence>
<dbReference type="GeneID" id="85315195"/>
<reference evidence="7" key="1">
    <citation type="submission" date="2023-06" db="EMBL/GenBank/DDBJ databases">
        <title>Genome-scale phylogeny and comparative genomics of the fungal order Sordariales.</title>
        <authorList>
            <consortium name="Lawrence Berkeley National Laboratory"/>
            <person name="Hensen N."/>
            <person name="Bonometti L."/>
            <person name="Westerberg I."/>
            <person name="Brannstrom I.O."/>
            <person name="Guillou S."/>
            <person name="Cros-Aarteil S."/>
            <person name="Calhoun S."/>
            <person name="Haridas S."/>
            <person name="Kuo A."/>
            <person name="Mondo S."/>
            <person name="Pangilinan J."/>
            <person name="Riley R."/>
            <person name="Labutti K."/>
            <person name="Andreopoulos B."/>
            <person name="Lipzen A."/>
            <person name="Chen C."/>
            <person name="Yanf M."/>
            <person name="Daum C."/>
            <person name="Ng V."/>
            <person name="Clum A."/>
            <person name="Steindorff A."/>
            <person name="Ohm R."/>
            <person name="Martin F."/>
            <person name="Silar P."/>
            <person name="Natvig D."/>
            <person name="Lalanne C."/>
            <person name="Gautier V."/>
            <person name="Ament-Velasquez S.L."/>
            <person name="Kruys A."/>
            <person name="Hutchinson M.I."/>
            <person name="Powell A.J."/>
            <person name="Barry K."/>
            <person name="Miller A.N."/>
            <person name="Grigoriev I.V."/>
            <person name="Debuchy R."/>
            <person name="Gladieux P."/>
            <person name="Thoren M.H."/>
            <person name="Johannesson H."/>
        </authorList>
    </citation>
    <scope>NUCLEOTIDE SEQUENCE</scope>
    <source>
        <strain evidence="7">8032-3</strain>
    </source>
</reference>
<dbReference type="EMBL" id="MU839029">
    <property type="protein sequence ID" value="KAK1763266.1"/>
    <property type="molecule type" value="Genomic_DNA"/>
</dbReference>
<name>A0AAJ0BWA0_9PEZI</name>
<dbReference type="GO" id="GO:0022857">
    <property type="term" value="F:transmembrane transporter activity"/>
    <property type="evidence" value="ECO:0007669"/>
    <property type="project" value="InterPro"/>
</dbReference>
<dbReference type="RefSeq" id="XP_060279479.1">
    <property type="nucleotide sequence ID" value="XM_060432008.1"/>
</dbReference>
<accession>A0AAJ0BWA0</accession>
<feature type="transmembrane region" description="Helical" evidence="6">
    <location>
        <begin position="434"/>
        <end position="457"/>
    </location>
</feature>
<protein>
    <submittedName>
        <fullName evidence="7">MFS general substrate transporter</fullName>
    </submittedName>
</protein>
<evidence type="ECO:0000256" key="1">
    <source>
        <dbReference type="ARBA" id="ARBA00004141"/>
    </source>
</evidence>
<dbReference type="Gene3D" id="1.20.1250.20">
    <property type="entry name" value="MFS general substrate transporter like domains"/>
    <property type="match status" value="2"/>
</dbReference>
<dbReference type="PANTHER" id="PTHR43791:SF3">
    <property type="entry name" value="MAJOR FACILITATOR SUPERFAMILY (MFS) PROFILE DOMAIN-CONTAINING PROTEIN"/>
    <property type="match status" value="1"/>
</dbReference>
<evidence type="ECO:0000313" key="8">
    <source>
        <dbReference type="Proteomes" id="UP001244011"/>
    </source>
</evidence>
<feature type="transmembrane region" description="Helical" evidence="6">
    <location>
        <begin position="141"/>
        <end position="163"/>
    </location>
</feature>
<evidence type="ECO:0000256" key="4">
    <source>
        <dbReference type="ARBA" id="ARBA00022989"/>
    </source>
</evidence>
<dbReference type="Proteomes" id="UP001244011">
    <property type="component" value="Unassembled WGS sequence"/>
</dbReference>
<dbReference type="SUPFAM" id="SSF103473">
    <property type="entry name" value="MFS general substrate transporter"/>
    <property type="match status" value="1"/>
</dbReference>
<comment type="subcellular location">
    <subcellularLocation>
        <location evidence="1">Membrane</location>
        <topology evidence="1">Multi-pass membrane protein</topology>
    </subcellularLocation>
</comment>
<dbReference type="GO" id="GO:0016020">
    <property type="term" value="C:membrane"/>
    <property type="evidence" value="ECO:0007669"/>
    <property type="project" value="UniProtKB-SubCell"/>
</dbReference>
<evidence type="ECO:0000256" key="6">
    <source>
        <dbReference type="SAM" id="Phobius"/>
    </source>
</evidence>
<keyword evidence="5 6" id="KW-0472">Membrane</keyword>
<feature type="transmembrane region" description="Helical" evidence="6">
    <location>
        <begin position="402"/>
        <end position="422"/>
    </location>
</feature>
<feature type="transmembrane region" description="Helical" evidence="6">
    <location>
        <begin position="84"/>
        <end position="101"/>
    </location>
</feature>
<evidence type="ECO:0000313" key="7">
    <source>
        <dbReference type="EMBL" id="KAK1763266.1"/>
    </source>
</evidence>
<dbReference type="InterPro" id="IPR011701">
    <property type="entry name" value="MFS"/>
</dbReference>
<feature type="transmembrane region" description="Helical" evidence="6">
    <location>
        <begin position="175"/>
        <end position="198"/>
    </location>
</feature>
<keyword evidence="4 6" id="KW-1133">Transmembrane helix</keyword>
<proteinExistence type="predicted"/>
<dbReference type="Pfam" id="PF07690">
    <property type="entry name" value="MFS_1"/>
    <property type="match status" value="1"/>
</dbReference>
<evidence type="ECO:0000256" key="3">
    <source>
        <dbReference type="ARBA" id="ARBA00022692"/>
    </source>
</evidence>
<gene>
    <name evidence="7" type="ORF">QBC33DRAFT_598863</name>
</gene>
<keyword evidence="3 6" id="KW-0812">Transmembrane</keyword>
<feature type="transmembrane region" description="Helical" evidence="6">
    <location>
        <begin position="318"/>
        <end position="335"/>
    </location>
</feature>
<dbReference type="InterPro" id="IPR036259">
    <property type="entry name" value="MFS_trans_sf"/>
</dbReference>
<keyword evidence="2" id="KW-0813">Transport</keyword>
<dbReference type="FunFam" id="1.20.1250.20:FF:000057">
    <property type="entry name" value="MFS general substrate transporter"/>
    <property type="match status" value="1"/>
</dbReference>
<dbReference type="AlphaFoldDB" id="A0AAJ0BWA0"/>